<name>A0AAD9AGN8_9PEZI</name>
<sequence length="55" mass="6092">MRQVFGNIQRISHSDLFWSHTASSSTSGLHANRRFGSVANALPVHVLFAGERRSP</sequence>
<dbReference type="AlphaFoldDB" id="A0AAD9AGN8"/>
<evidence type="ECO:0000313" key="2">
    <source>
        <dbReference type="Proteomes" id="UP001243330"/>
    </source>
</evidence>
<gene>
    <name evidence="1" type="ORF">CCHR01_11003</name>
</gene>
<reference evidence="1" key="1">
    <citation type="submission" date="2023-01" db="EMBL/GenBank/DDBJ databases">
        <title>Colletotrichum chrysophilum M932 genome sequence.</title>
        <authorList>
            <person name="Baroncelli R."/>
        </authorList>
    </citation>
    <scope>NUCLEOTIDE SEQUENCE</scope>
    <source>
        <strain evidence="1">M932</strain>
    </source>
</reference>
<accession>A0AAD9AGN8</accession>
<dbReference type="Proteomes" id="UP001243330">
    <property type="component" value="Unassembled WGS sequence"/>
</dbReference>
<protein>
    <submittedName>
        <fullName evidence="1">Uncharacterized protein</fullName>
    </submittedName>
</protein>
<evidence type="ECO:0000313" key="1">
    <source>
        <dbReference type="EMBL" id="KAK1846337.1"/>
    </source>
</evidence>
<organism evidence="1 2">
    <name type="scientific">Colletotrichum chrysophilum</name>
    <dbReference type="NCBI Taxonomy" id="1836956"/>
    <lineage>
        <taxon>Eukaryota</taxon>
        <taxon>Fungi</taxon>
        <taxon>Dikarya</taxon>
        <taxon>Ascomycota</taxon>
        <taxon>Pezizomycotina</taxon>
        <taxon>Sordariomycetes</taxon>
        <taxon>Hypocreomycetidae</taxon>
        <taxon>Glomerellales</taxon>
        <taxon>Glomerellaceae</taxon>
        <taxon>Colletotrichum</taxon>
        <taxon>Colletotrichum gloeosporioides species complex</taxon>
    </lineage>
</organism>
<comment type="caution">
    <text evidence="1">The sequence shown here is derived from an EMBL/GenBank/DDBJ whole genome shotgun (WGS) entry which is preliminary data.</text>
</comment>
<keyword evidence="2" id="KW-1185">Reference proteome</keyword>
<proteinExistence type="predicted"/>
<dbReference type="EMBL" id="JAQOWY010000239">
    <property type="protein sequence ID" value="KAK1846337.1"/>
    <property type="molecule type" value="Genomic_DNA"/>
</dbReference>